<organism evidence="2 3">
    <name type="scientific">Striga asiatica</name>
    <name type="common">Asiatic witchweed</name>
    <name type="synonym">Buchnera asiatica</name>
    <dbReference type="NCBI Taxonomy" id="4170"/>
    <lineage>
        <taxon>Eukaryota</taxon>
        <taxon>Viridiplantae</taxon>
        <taxon>Streptophyta</taxon>
        <taxon>Embryophyta</taxon>
        <taxon>Tracheophyta</taxon>
        <taxon>Spermatophyta</taxon>
        <taxon>Magnoliopsida</taxon>
        <taxon>eudicotyledons</taxon>
        <taxon>Gunneridae</taxon>
        <taxon>Pentapetalae</taxon>
        <taxon>asterids</taxon>
        <taxon>lamiids</taxon>
        <taxon>Lamiales</taxon>
        <taxon>Orobanchaceae</taxon>
        <taxon>Buchnereae</taxon>
        <taxon>Striga</taxon>
    </lineage>
</organism>
<dbReference type="InterPro" id="IPR037500">
    <property type="entry name" value="Msp1"/>
</dbReference>
<dbReference type="PANTHER" id="PTHR35768:SF1">
    <property type="entry name" value="PROTEIN MULTIPOLAR SPINDLE 1"/>
    <property type="match status" value="1"/>
</dbReference>
<name>A0A5A7Q315_STRAF</name>
<comment type="caution">
    <text evidence="2">The sequence shown here is derived from an EMBL/GenBank/DDBJ whole genome shotgun (WGS) entry which is preliminary data.</text>
</comment>
<dbReference type="GO" id="GO:0000212">
    <property type="term" value="P:meiotic spindle organization"/>
    <property type="evidence" value="ECO:0007669"/>
    <property type="project" value="InterPro"/>
</dbReference>
<dbReference type="PANTHER" id="PTHR35768">
    <property type="entry name" value="PROTEIN MULTIPOLAR SPINDLE 1"/>
    <property type="match status" value="1"/>
</dbReference>
<sequence>MENLAKQHDGDLNPSLKLAVAMAIVESRRRRKIPPPSATTEAAGDGDSQAVRGTNSESDAIKWKTKSVSCKCYFFDNLGRLSPKHESEQKRFGDVLRRRFLRQVRLSERKRIRLDGAVGQSCISDSDIDNGMEQLRASVDFLVELCETSSPNGAAKGSLKNWSHQAVDFILATLNTLSSGGKKDDMVESIISSLIVRLMRRMCNGSQGDELVQDHCDFQFYVQHLLRKLGTDSYVGQRLILSVSQRISIVAESLLVMDPFDGAFPKMHNGMYLMIQLIEFLISDCLISWSTRQDFDTKLLEEWIVSVFSARKALELLETRNTLYALYMDRVVGALTRHLGQPSLKDKLRPNTLEKLFG</sequence>
<evidence type="ECO:0000256" key="1">
    <source>
        <dbReference type="SAM" id="MobiDB-lite"/>
    </source>
</evidence>
<evidence type="ECO:0000313" key="3">
    <source>
        <dbReference type="Proteomes" id="UP000325081"/>
    </source>
</evidence>
<feature type="region of interest" description="Disordered" evidence="1">
    <location>
        <begin position="28"/>
        <end position="58"/>
    </location>
</feature>
<dbReference type="GO" id="GO:0007059">
    <property type="term" value="P:chromosome segregation"/>
    <property type="evidence" value="ECO:0007669"/>
    <property type="project" value="TreeGrafter"/>
</dbReference>
<gene>
    <name evidence="2" type="ORF">STAS_16139</name>
</gene>
<reference evidence="3" key="1">
    <citation type="journal article" date="2019" name="Curr. Biol.">
        <title>Genome Sequence of Striga asiatica Provides Insight into the Evolution of Plant Parasitism.</title>
        <authorList>
            <person name="Yoshida S."/>
            <person name="Kim S."/>
            <person name="Wafula E.K."/>
            <person name="Tanskanen J."/>
            <person name="Kim Y.M."/>
            <person name="Honaas L."/>
            <person name="Yang Z."/>
            <person name="Spallek T."/>
            <person name="Conn C.E."/>
            <person name="Ichihashi Y."/>
            <person name="Cheong K."/>
            <person name="Cui S."/>
            <person name="Der J.P."/>
            <person name="Gundlach H."/>
            <person name="Jiao Y."/>
            <person name="Hori C."/>
            <person name="Ishida J.K."/>
            <person name="Kasahara H."/>
            <person name="Kiba T."/>
            <person name="Kim M.S."/>
            <person name="Koo N."/>
            <person name="Laohavisit A."/>
            <person name="Lee Y.H."/>
            <person name="Lumba S."/>
            <person name="McCourt P."/>
            <person name="Mortimer J.C."/>
            <person name="Mutuku J.M."/>
            <person name="Nomura T."/>
            <person name="Sasaki-Sekimoto Y."/>
            <person name="Seto Y."/>
            <person name="Wang Y."/>
            <person name="Wakatake T."/>
            <person name="Sakakibara H."/>
            <person name="Demura T."/>
            <person name="Yamaguchi S."/>
            <person name="Yoneyama K."/>
            <person name="Manabe R.I."/>
            <person name="Nelson D.C."/>
            <person name="Schulman A.H."/>
            <person name="Timko M.P."/>
            <person name="dePamphilis C.W."/>
            <person name="Choi D."/>
            <person name="Shirasu K."/>
        </authorList>
    </citation>
    <scope>NUCLEOTIDE SEQUENCE [LARGE SCALE GENOMIC DNA]</scope>
    <source>
        <strain evidence="3">cv. UVA1</strain>
    </source>
</reference>
<keyword evidence="3" id="KW-1185">Reference proteome</keyword>
<dbReference type="GO" id="GO:0007140">
    <property type="term" value="P:male meiotic nuclear division"/>
    <property type="evidence" value="ECO:0007669"/>
    <property type="project" value="TreeGrafter"/>
</dbReference>
<dbReference type="GO" id="GO:0042138">
    <property type="term" value="P:meiotic DNA double-strand break formation"/>
    <property type="evidence" value="ECO:0007669"/>
    <property type="project" value="InterPro"/>
</dbReference>
<dbReference type="EMBL" id="BKCP01005683">
    <property type="protein sequence ID" value="GER39519.1"/>
    <property type="molecule type" value="Genomic_DNA"/>
</dbReference>
<proteinExistence type="predicted"/>
<accession>A0A5A7Q315</accession>
<evidence type="ECO:0000313" key="2">
    <source>
        <dbReference type="EMBL" id="GER39519.1"/>
    </source>
</evidence>
<dbReference type="OrthoDB" id="1913471at2759"/>
<dbReference type="Proteomes" id="UP000325081">
    <property type="component" value="Unassembled WGS sequence"/>
</dbReference>
<protein>
    <submittedName>
        <fullName evidence="2">Multipolar spindle 1</fullName>
    </submittedName>
</protein>
<dbReference type="AlphaFoldDB" id="A0A5A7Q315"/>